<dbReference type="Pfam" id="PF01613">
    <property type="entry name" value="Flavin_Reduct"/>
    <property type="match status" value="1"/>
</dbReference>
<feature type="domain" description="Flavin reductase like" evidence="1">
    <location>
        <begin position="26"/>
        <end position="159"/>
    </location>
</feature>
<dbReference type="Gene3D" id="2.30.110.10">
    <property type="entry name" value="Electron Transport, Fmn-binding Protein, Chain A"/>
    <property type="match status" value="1"/>
</dbReference>
<dbReference type="Proteomes" id="UP000474296">
    <property type="component" value="Unassembled WGS sequence"/>
</dbReference>
<protein>
    <submittedName>
        <fullName evidence="2">Flavin reductase</fullName>
    </submittedName>
</protein>
<dbReference type="SUPFAM" id="SSF50475">
    <property type="entry name" value="FMN-binding split barrel"/>
    <property type="match status" value="1"/>
</dbReference>
<comment type="caution">
    <text evidence="2">The sequence shown here is derived from an EMBL/GenBank/DDBJ whole genome shotgun (WGS) entry which is preliminary data.</text>
</comment>
<sequence length="203" mass="22724">MDMNDNNSFIPLDVSNSIWEHFFTVAPLVVVGTKEGDGYDMAPKHMAMPIGFENYFGFVCTPDHSTYTNIKLHKEFSVSFPFPDQLVLTSLSALPRVKGISKFDQIISTLPSKKANTIDTLLVAEAYLHLECKLYKIIDGFGSNSIITGSIIAANVHTDYLKISEKEEQEQLKSNPLLAYIANGRYAVISETFNFPFPKGFNR</sequence>
<name>A0A6M0CD26_9FLAO</name>
<organism evidence="2 3">
    <name type="scientific">Spongiivirga citrea</name>
    <dbReference type="NCBI Taxonomy" id="1481457"/>
    <lineage>
        <taxon>Bacteria</taxon>
        <taxon>Pseudomonadati</taxon>
        <taxon>Bacteroidota</taxon>
        <taxon>Flavobacteriia</taxon>
        <taxon>Flavobacteriales</taxon>
        <taxon>Flavobacteriaceae</taxon>
        <taxon>Spongiivirga</taxon>
    </lineage>
</organism>
<dbReference type="GO" id="GO:0016646">
    <property type="term" value="F:oxidoreductase activity, acting on the CH-NH group of donors, NAD or NADP as acceptor"/>
    <property type="evidence" value="ECO:0007669"/>
    <property type="project" value="UniProtKB-ARBA"/>
</dbReference>
<reference evidence="2 3" key="1">
    <citation type="submission" date="2020-01" db="EMBL/GenBank/DDBJ databases">
        <title>Spongiivirga citrea KCTC 32990T.</title>
        <authorList>
            <person name="Wang G."/>
        </authorList>
    </citation>
    <scope>NUCLEOTIDE SEQUENCE [LARGE SCALE GENOMIC DNA]</scope>
    <source>
        <strain evidence="2 3">KCTC 32990</strain>
    </source>
</reference>
<keyword evidence="3" id="KW-1185">Reference proteome</keyword>
<dbReference type="InterPro" id="IPR002563">
    <property type="entry name" value="Flavin_Rdtase-like_dom"/>
</dbReference>
<dbReference type="AlphaFoldDB" id="A0A6M0CD26"/>
<evidence type="ECO:0000313" key="3">
    <source>
        <dbReference type="Proteomes" id="UP000474296"/>
    </source>
</evidence>
<dbReference type="InterPro" id="IPR012349">
    <property type="entry name" value="Split_barrel_FMN-bd"/>
</dbReference>
<proteinExistence type="predicted"/>
<accession>A0A6M0CD26</accession>
<evidence type="ECO:0000259" key="1">
    <source>
        <dbReference type="Pfam" id="PF01613"/>
    </source>
</evidence>
<gene>
    <name evidence="2" type="ORF">GWK10_00860</name>
</gene>
<dbReference type="GO" id="GO:0010181">
    <property type="term" value="F:FMN binding"/>
    <property type="evidence" value="ECO:0007669"/>
    <property type="project" value="InterPro"/>
</dbReference>
<dbReference type="EMBL" id="JAABOQ010000001">
    <property type="protein sequence ID" value="NER15738.1"/>
    <property type="molecule type" value="Genomic_DNA"/>
</dbReference>
<evidence type="ECO:0000313" key="2">
    <source>
        <dbReference type="EMBL" id="NER15738.1"/>
    </source>
</evidence>